<sequence length="280" mass="32368">MITLQARNSGITSNIEDAADPHIVTTTPTEEIPLTVLNIFPFGTVEVSHPKFSTFKVNNTRLKPYFDEIDSRNEEYKLFKPPRPLIEEAFNVIFKRKENRRTNFEEEERSVIFRGSNRKNLSPSPTVSMRPQEELFQILWARPLAAGHCIDWAAIEQVQMADAIRALLTTDPWELFFGIIEPTYLELTIELCSTFHLQPSHDYMEVREHWRRQHPRRLLLMVHVARARHRPCLFHHLCDSEPNREASEGVISIGPYVTRLAQHFGLLNTAAQESSLTLIG</sequence>
<proteinExistence type="predicted"/>
<dbReference type="AlphaFoldDB" id="A0A2P5XJ94"/>
<organism evidence="1 2">
    <name type="scientific">Gossypium barbadense</name>
    <name type="common">Sea Island cotton</name>
    <name type="synonym">Hibiscus barbadensis</name>
    <dbReference type="NCBI Taxonomy" id="3634"/>
    <lineage>
        <taxon>Eukaryota</taxon>
        <taxon>Viridiplantae</taxon>
        <taxon>Streptophyta</taxon>
        <taxon>Embryophyta</taxon>
        <taxon>Tracheophyta</taxon>
        <taxon>Spermatophyta</taxon>
        <taxon>Magnoliopsida</taxon>
        <taxon>eudicotyledons</taxon>
        <taxon>Gunneridae</taxon>
        <taxon>Pentapetalae</taxon>
        <taxon>rosids</taxon>
        <taxon>malvids</taxon>
        <taxon>Malvales</taxon>
        <taxon>Malvaceae</taxon>
        <taxon>Malvoideae</taxon>
        <taxon>Gossypium</taxon>
    </lineage>
</organism>
<evidence type="ECO:0000313" key="2">
    <source>
        <dbReference type="Proteomes" id="UP000239757"/>
    </source>
</evidence>
<dbReference type="Proteomes" id="UP000239757">
    <property type="component" value="Unassembled WGS sequence"/>
</dbReference>
<evidence type="ECO:0000313" key="1">
    <source>
        <dbReference type="EMBL" id="PPS03405.1"/>
    </source>
</evidence>
<name>A0A2P5XJ94_GOSBA</name>
<reference evidence="1 2" key="1">
    <citation type="submission" date="2015-01" db="EMBL/GenBank/DDBJ databases">
        <title>Genome of allotetraploid Gossypium barbadense reveals genomic plasticity and fiber elongation in cotton evolution.</title>
        <authorList>
            <person name="Chen X."/>
            <person name="Liu X."/>
            <person name="Zhao B."/>
            <person name="Zheng H."/>
            <person name="Hu Y."/>
            <person name="Lu G."/>
            <person name="Yang C."/>
            <person name="Chen J."/>
            <person name="Shan C."/>
            <person name="Zhang L."/>
            <person name="Zhou Y."/>
            <person name="Wang L."/>
            <person name="Guo W."/>
            <person name="Bai Y."/>
            <person name="Ruan J."/>
            <person name="Shangguan X."/>
            <person name="Mao Y."/>
            <person name="Jiang J."/>
            <person name="Zhu Y."/>
            <person name="Lei J."/>
            <person name="Kang H."/>
            <person name="Chen S."/>
            <person name="He X."/>
            <person name="Wang R."/>
            <person name="Wang Y."/>
            <person name="Chen J."/>
            <person name="Wang L."/>
            <person name="Yu S."/>
            <person name="Wang B."/>
            <person name="Wei J."/>
            <person name="Song S."/>
            <person name="Lu X."/>
            <person name="Gao Z."/>
            <person name="Gu W."/>
            <person name="Deng X."/>
            <person name="Ma D."/>
            <person name="Wang S."/>
            <person name="Liang W."/>
            <person name="Fang L."/>
            <person name="Cai C."/>
            <person name="Zhu X."/>
            <person name="Zhou B."/>
            <person name="Zhang Y."/>
            <person name="Chen Z."/>
            <person name="Xu S."/>
            <person name="Zhu R."/>
            <person name="Wang S."/>
            <person name="Zhang T."/>
            <person name="Zhao G."/>
        </authorList>
    </citation>
    <scope>NUCLEOTIDE SEQUENCE [LARGE SCALE GENOMIC DNA]</scope>
    <source>
        <strain evidence="2">cv. Xinhai21</strain>
        <tissue evidence="1">Leaf</tissue>
    </source>
</reference>
<accession>A0A2P5XJ94</accession>
<dbReference type="EMBL" id="KZ664756">
    <property type="protein sequence ID" value="PPS03405.1"/>
    <property type="molecule type" value="Genomic_DNA"/>
</dbReference>
<protein>
    <submittedName>
        <fullName evidence="1">Uncharacterized protein</fullName>
    </submittedName>
</protein>
<gene>
    <name evidence="1" type="ORF">GOBAR_AA17255</name>
</gene>